<name>A0ABY1A9S9_9LACO</name>
<dbReference type="EMBL" id="FOCC01000002">
    <property type="protein sequence ID" value="SEM41966.1"/>
    <property type="molecule type" value="Genomic_DNA"/>
</dbReference>
<accession>A0ABY1A9S9</accession>
<evidence type="ECO:0000313" key="2">
    <source>
        <dbReference type="Proteomes" id="UP000182089"/>
    </source>
</evidence>
<reference evidence="1 2" key="1">
    <citation type="submission" date="2016-10" db="EMBL/GenBank/DDBJ databases">
        <authorList>
            <person name="Varghese N."/>
            <person name="Submissions S."/>
        </authorList>
    </citation>
    <scope>NUCLEOTIDE SEQUENCE [LARGE SCALE GENOMIC DNA]</scope>
    <source>
        <strain evidence="1 2">WC1T17</strain>
    </source>
</reference>
<sequence length="69" mass="7950">METNFQIGDHVTCDKFASMKYDFEGKIEKIYENSAVVEIVKHHDEDKEAVGDLHNRTVVSLKHMKKITA</sequence>
<evidence type="ECO:0000313" key="1">
    <source>
        <dbReference type="EMBL" id="SEM41966.1"/>
    </source>
</evidence>
<dbReference type="Proteomes" id="UP000182089">
    <property type="component" value="Unassembled WGS sequence"/>
</dbReference>
<comment type="caution">
    <text evidence="1">The sequence shown here is derived from an EMBL/GenBank/DDBJ whole genome shotgun (WGS) entry which is preliminary data.</text>
</comment>
<protein>
    <recommendedName>
        <fullName evidence="3">DUF2187 domain-containing protein</fullName>
    </recommendedName>
</protein>
<organism evidence="1 2">
    <name type="scientific">Ligilactobacillus ruminis</name>
    <dbReference type="NCBI Taxonomy" id="1623"/>
    <lineage>
        <taxon>Bacteria</taxon>
        <taxon>Bacillati</taxon>
        <taxon>Bacillota</taxon>
        <taxon>Bacilli</taxon>
        <taxon>Lactobacillales</taxon>
        <taxon>Lactobacillaceae</taxon>
        <taxon>Ligilactobacillus</taxon>
    </lineage>
</organism>
<evidence type="ECO:0008006" key="3">
    <source>
        <dbReference type="Google" id="ProtNLM"/>
    </source>
</evidence>
<gene>
    <name evidence="1" type="ORF">SAMN05216431_102159</name>
</gene>
<proteinExistence type="predicted"/>